<keyword evidence="1" id="KW-0472">Membrane</keyword>
<feature type="transmembrane region" description="Helical" evidence="1">
    <location>
        <begin position="12"/>
        <end position="31"/>
    </location>
</feature>
<evidence type="ECO:0000256" key="1">
    <source>
        <dbReference type="SAM" id="Phobius"/>
    </source>
</evidence>
<keyword evidence="1" id="KW-1133">Transmembrane helix</keyword>
<feature type="domain" description="Low molecular weight protein antigen 6 PH" evidence="2">
    <location>
        <begin position="61"/>
        <end position="89"/>
    </location>
</feature>
<accession>A0ABP5C6C1</accession>
<proteinExistence type="predicted"/>
<evidence type="ECO:0000259" key="2">
    <source>
        <dbReference type="Pfam" id="PF10756"/>
    </source>
</evidence>
<dbReference type="InterPro" id="IPR019692">
    <property type="entry name" value="CFP-6_PH"/>
</dbReference>
<reference evidence="4" key="1">
    <citation type="journal article" date="2019" name="Int. J. Syst. Evol. Microbiol.">
        <title>The Global Catalogue of Microorganisms (GCM) 10K type strain sequencing project: providing services to taxonomists for standard genome sequencing and annotation.</title>
        <authorList>
            <consortium name="The Broad Institute Genomics Platform"/>
            <consortium name="The Broad Institute Genome Sequencing Center for Infectious Disease"/>
            <person name="Wu L."/>
            <person name="Ma J."/>
        </authorList>
    </citation>
    <scope>NUCLEOTIDE SEQUENCE [LARGE SCALE GENOMIC DNA]</scope>
    <source>
        <strain evidence="4">JCM 16013</strain>
    </source>
</reference>
<feature type="transmembrane region" description="Helical" evidence="1">
    <location>
        <begin position="37"/>
        <end position="59"/>
    </location>
</feature>
<dbReference type="RefSeq" id="WP_344655878.1">
    <property type="nucleotide sequence ID" value="NZ_BAAAQM010000004.1"/>
</dbReference>
<name>A0ABP5C6C1_9ACTN</name>
<dbReference type="Proteomes" id="UP001499854">
    <property type="component" value="Unassembled WGS sequence"/>
</dbReference>
<comment type="caution">
    <text evidence="3">The sequence shown here is derived from an EMBL/GenBank/DDBJ whole genome shotgun (WGS) entry which is preliminary data.</text>
</comment>
<evidence type="ECO:0000313" key="3">
    <source>
        <dbReference type="EMBL" id="GAA1957379.1"/>
    </source>
</evidence>
<dbReference type="Pfam" id="PF10756">
    <property type="entry name" value="bPH_6"/>
    <property type="match status" value="1"/>
</dbReference>
<evidence type="ECO:0000313" key="4">
    <source>
        <dbReference type="Proteomes" id="UP001499854"/>
    </source>
</evidence>
<sequence length="183" mass="20175">MTTVRLAYMRRYLETLVSGLLLGLAAIPVLVYQRADFAGWLLGAVCVVALAAAVPYTYWFRADDQGLTLVRLLARRRIPWRAVQGLDLRFHRDSNTGARHAAVHIRLKPLRATRPSVARRLRPGPLIGRLSITDECPPCGTEPQALADLFAVFGDRGVPIDEREYVNAVRAAHGRPALSAPTA</sequence>
<gene>
    <name evidence="3" type="ORF">GCM10009838_11720</name>
</gene>
<dbReference type="EMBL" id="BAAAQM010000004">
    <property type="protein sequence ID" value="GAA1957379.1"/>
    <property type="molecule type" value="Genomic_DNA"/>
</dbReference>
<organism evidence="3 4">
    <name type="scientific">Catenulispora subtropica</name>
    <dbReference type="NCBI Taxonomy" id="450798"/>
    <lineage>
        <taxon>Bacteria</taxon>
        <taxon>Bacillati</taxon>
        <taxon>Actinomycetota</taxon>
        <taxon>Actinomycetes</taxon>
        <taxon>Catenulisporales</taxon>
        <taxon>Catenulisporaceae</taxon>
        <taxon>Catenulispora</taxon>
    </lineage>
</organism>
<protein>
    <recommendedName>
        <fullName evidence="2">Low molecular weight protein antigen 6 PH domain-containing protein</fullName>
    </recommendedName>
</protein>
<keyword evidence="4" id="KW-1185">Reference proteome</keyword>
<keyword evidence="1" id="KW-0812">Transmembrane</keyword>